<protein>
    <submittedName>
        <fullName evidence="1">Uncharacterized protein</fullName>
    </submittedName>
</protein>
<name>A0A7W3LLF6_ACTNM</name>
<accession>A0A7W3LLF6</accession>
<sequence length="40" mass="4757">MESVRAENLDILRELIVEVETLEQRIADRHGPRRDAWDKP</sequence>
<dbReference type="RefSeq" id="WP_281400369.1">
    <property type="nucleotide sequence ID" value="NZ_BAAALP010000002.1"/>
</dbReference>
<proteinExistence type="predicted"/>
<evidence type="ECO:0000313" key="1">
    <source>
        <dbReference type="EMBL" id="MBA8950289.1"/>
    </source>
</evidence>
<comment type="caution">
    <text evidence="1">The sequence shown here is derived from an EMBL/GenBank/DDBJ whole genome shotgun (WGS) entry which is preliminary data.</text>
</comment>
<dbReference type="EMBL" id="JACJIA010000002">
    <property type="protein sequence ID" value="MBA8950289.1"/>
    <property type="molecule type" value="Genomic_DNA"/>
</dbReference>
<dbReference type="Proteomes" id="UP000572680">
    <property type="component" value="Unassembled WGS sequence"/>
</dbReference>
<keyword evidence="2" id="KW-1185">Reference proteome</keyword>
<gene>
    <name evidence="1" type="ORF">HNR61_001902</name>
</gene>
<evidence type="ECO:0000313" key="2">
    <source>
        <dbReference type="Proteomes" id="UP000572680"/>
    </source>
</evidence>
<reference evidence="1 2" key="1">
    <citation type="submission" date="2020-08" db="EMBL/GenBank/DDBJ databases">
        <title>Genomic Encyclopedia of Type Strains, Phase IV (KMG-IV): sequencing the most valuable type-strain genomes for metagenomic binning, comparative biology and taxonomic classification.</title>
        <authorList>
            <person name="Goeker M."/>
        </authorList>
    </citation>
    <scope>NUCLEOTIDE SEQUENCE [LARGE SCALE GENOMIC DNA]</scope>
    <source>
        <strain evidence="1 2">DSM 44197</strain>
    </source>
</reference>
<dbReference type="AlphaFoldDB" id="A0A7W3LLF6"/>
<organism evidence="1 2">
    <name type="scientific">Actinomadura namibiensis</name>
    <dbReference type="NCBI Taxonomy" id="182080"/>
    <lineage>
        <taxon>Bacteria</taxon>
        <taxon>Bacillati</taxon>
        <taxon>Actinomycetota</taxon>
        <taxon>Actinomycetes</taxon>
        <taxon>Streptosporangiales</taxon>
        <taxon>Thermomonosporaceae</taxon>
        <taxon>Actinomadura</taxon>
    </lineage>
</organism>